<keyword evidence="2" id="KW-1185">Reference proteome</keyword>
<reference evidence="1 2" key="1">
    <citation type="submission" date="2022-09" db="EMBL/GenBank/DDBJ databases">
        <authorList>
            <person name="Palmer J.M."/>
        </authorList>
    </citation>
    <scope>NUCLEOTIDE SEQUENCE [LARGE SCALE GENOMIC DNA]</scope>
    <source>
        <strain evidence="1 2">DSM 7382</strain>
    </source>
</reference>
<dbReference type="AlphaFoldDB" id="A0AAW0FMG7"/>
<gene>
    <name evidence="1" type="ORF">QCA50_016749</name>
</gene>
<accession>A0AAW0FMG7</accession>
<sequence length="256" mass="29079">MRDSPSTDAKISNYVHIQKESRKDAVFNNRPIKFSCPPIGMYHPVFAKFCAKMAEPLENFDFDSDELCQAACLFMVANEIYECKNDRRHAYASLQKIWRKDMRHHEKILYHIEGTPMIMTPDRYSKVTCPLLPNGSFGILSFEEMENELGTGHSDPLTRAECDYVAMVTSDELLHTRQSSCCPTLLLGWAGPYLTVSGAVFTDKLITQRLTPDYIYLGPRPSTTRWTSFDHGVHKLRKSFGSSNRVSMNSANSTST</sequence>
<name>A0AAW0FMG7_9APHY</name>
<comment type="caution">
    <text evidence="1">The sequence shown here is derived from an EMBL/GenBank/DDBJ whole genome shotgun (WGS) entry which is preliminary data.</text>
</comment>
<dbReference type="EMBL" id="JASBNA010000051">
    <property type="protein sequence ID" value="KAK7680240.1"/>
    <property type="molecule type" value="Genomic_DNA"/>
</dbReference>
<proteinExistence type="predicted"/>
<dbReference type="Proteomes" id="UP001385951">
    <property type="component" value="Unassembled WGS sequence"/>
</dbReference>
<evidence type="ECO:0000313" key="2">
    <source>
        <dbReference type="Proteomes" id="UP001385951"/>
    </source>
</evidence>
<protein>
    <submittedName>
        <fullName evidence="1">Uncharacterized protein</fullName>
    </submittedName>
</protein>
<evidence type="ECO:0000313" key="1">
    <source>
        <dbReference type="EMBL" id="KAK7680240.1"/>
    </source>
</evidence>
<organism evidence="1 2">
    <name type="scientific">Cerrena zonata</name>
    <dbReference type="NCBI Taxonomy" id="2478898"/>
    <lineage>
        <taxon>Eukaryota</taxon>
        <taxon>Fungi</taxon>
        <taxon>Dikarya</taxon>
        <taxon>Basidiomycota</taxon>
        <taxon>Agaricomycotina</taxon>
        <taxon>Agaricomycetes</taxon>
        <taxon>Polyporales</taxon>
        <taxon>Cerrenaceae</taxon>
        <taxon>Cerrena</taxon>
    </lineage>
</organism>